<protein>
    <submittedName>
        <fullName evidence="1">Uncharacterized protein</fullName>
    </submittedName>
</protein>
<evidence type="ECO:0000313" key="2">
    <source>
        <dbReference type="Proteomes" id="UP001732700"/>
    </source>
</evidence>
<accession>A0ACD6A3L2</accession>
<reference evidence="1" key="1">
    <citation type="submission" date="2021-05" db="EMBL/GenBank/DDBJ databases">
        <authorList>
            <person name="Scholz U."/>
            <person name="Mascher M."/>
            <person name="Fiebig A."/>
        </authorList>
    </citation>
    <scope>NUCLEOTIDE SEQUENCE [LARGE SCALE GENOMIC DNA]</scope>
</reference>
<evidence type="ECO:0000313" key="1">
    <source>
        <dbReference type="EnsemblPlants" id="AVESA.00010b.r2.7CG0716130.1.CDS"/>
    </source>
</evidence>
<sequence length="1113" mass="125280">MAIVASVATGVIKPLVCKLSKLLEEESARLKGVRRNIGFIRDELSTMGATLQILADTEDLDPEMRIWRDGIRELSYDMEDCVDDFMARVDHDDPPTGIKGFFDKLKKLKPRHEIAGEIEKLKARAMEMSDRHQRYKIDRTPLGDSSIDPRLHALYVEVDKLVGIKGPKEDIIKWFEEKASSTELRVLSVVGPGGLGKTTLANQVYHAIKSQFPCAAFISVSRKPDMKNVLRNIAETVRVSQPTSNDDEKLLIDRLRDHLRDKRYFIVVDDVWDIEALETIKNALPNNNLGSRIITTTRNNAVASCCSSQQDDYVYTMKPLSFTDSKRLLLKRAFHCEDSFHPHLEKVSKEILEKCAGLPLAIITISSLLADQYAIDEWNRVLSAIGSGLSNDPNAENMRKILYLSYIDLPHHLRTCLLYLSIFPEDCRIEKHRLISRWIAEGFIHEEQGRSTYEVGERYFNDLINRCLIQPAYENYGEAEACQVHDIVLDFITCKATEENFATSFDGTNHGFNSDYSVRRLSLKHPRKITIPTRLILSHVRSLTVFGNSRQDPLMNFPSLRVLDLGGCYNLEENVVADIENMFLLKYLSLGVRITMLPRQLEALQYIETLDIKATKITELPSTITRLQRLARLYVNNKTRFPDGIIGQMRSLEELSEFGVFSCEIALHLQQFAQLTTLRRLTVRICVAYWELEGRQLEDFNSYVGTLISSRSLHHLYFTGMEKRTNTYYPVSLESWCPITPCSLRKLRVTGFFSLHVPNWMSSLGNLTTLSLNIFCMRPVDISVLGTMPTLIHLGLYTVCGSNGRILIRGFTCLKSFTLAVSRCGTAVEFEAGSMQKVEHLRMIFPLHSIKCVNGLCDFGIWHLPSLTNIEIAVESNGEGVAHGEARRIVEGVVGALSISPSIVIFSGRECEHFEHVLMRKYLDDNGSLPEGIEIHDIEATRGEMVRIKELKEQMLRIKQLKREEEWGVKGKKKGFASTRAPPPDSLLGAQDPDSIQNSEQDDTDKSVDNRGRGLIKAMVSGSTDTTEPVVARPFFAAVRPAATAMLVPPLDDVHLANCKSTSHKSHVCATSNNRGQGHHAKAALQPPLRLDAAQDPLVLTEAMSSSVHPSSP</sequence>
<dbReference type="EnsemblPlants" id="AVESA.00010b.r2.7CG0716130.1">
    <property type="protein sequence ID" value="AVESA.00010b.r2.7CG0716130.1.CDS"/>
    <property type="gene ID" value="AVESA.00010b.r2.7CG0716130"/>
</dbReference>
<dbReference type="Proteomes" id="UP001732700">
    <property type="component" value="Chromosome 7C"/>
</dbReference>
<proteinExistence type="predicted"/>
<reference evidence="1" key="2">
    <citation type="submission" date="2025-09" db="UniProtKB">
        <authorList>
            <consortium name="EnsemblPlants"/>
        </authorList>
    </citation>
    <scope>IDENTIFICATION</scope>
</reference>
<keyword evidence="2" id="KW-1185">Reference proteome</keyword>
<name>A0ACD6A3L2_AVESA</name>
<organism evidence="1 2">
    <name type="scientific">Avena sativa</name>
    <name type="common">Oat</name>
    <dbReference type="NCBI Taxonomy" id="4498"/>
    <lineage>
        <taxon>Eukaryota</taxon>
        <taxon>Viridiplantae</taxon>
        <taxon>Streptophyta</taxon>
        <taxon>Embryophyta</taxon>
        <taxon>Tracheophyta</taxon>
        <taxon>Spermatophyta</taxon>
        <taxon>Magnoliopsida</taxon>
        <taxon>Liliopsida</taxon>
        <taxon>Poales</taxon>
        <taxon>Poaceae</taxon>
        <taxon>BOP clade</taxon>
        <taxon>Pooideae</taxon>
        <taxon>Poodae</taxon>
        <taxon>Poeae</taxon>
        <taxon>Poeae Chloroplast Group 1 (Aveneae type)</taxon>
        <taxon>Aveninae</taxon>
        <taxon>Avena</taxon>
    </lineage>
</organism>